<dbReference type="PROSITE" id="PS51257">
    <property type="entry name" value="PROKAR_LIPOPROTEIN"/>
    <property type="match status" value="1"/>
</dbReference>
<sequence>MKQLRRLLLCIMLLPLFSACATILPHMEAPEINVIDITPLPAEGLLEQRIQVDLRIINPNNIDLAMTGMSFQLDLNEARLARGVSHQAIQIPRLGEARTSVIVSTTITDIFRQAMILSEKSGLKYHISGTVYLDGLMRSITFTHQGDLINEHPAR</sequence>
<feature type="chain" id="PRO_5024303876" evidence="1">
    <location>
        <begin position="22"/>
        <end position="155"/>
    </location>
</feature>
<protein>
    <submittedName>
        <fullName evidence="3">LEA type 2 family protein</fullName>
    </submittedName>
</protein>
<dbReference type="GO" id="GO:0009269">
    <property type="term" value="P:response to desiccation"/>
    <property type="evidence" value="ECO:0007669"/>
    <property type="project" value="InterPro"/>
</dbReference>
<dbReference type="RefSeq" id="WP_138237905.1">
    <property type="nucleotide sequence ID" value="NZ_VBRY01000001.1"/>
</dbReference>
<reference evidence="3 4" key="1">
    <citation type="journal article" date="2019" name="Appl. Environ. Microbiol.">
        <title>Environmental Evidence and Genomic Insight of Iron-oxidizing Bacteria Preference Towards More Corrosion Resistant Stainless Steel at Higher Salinities.</title>
        <authorList>
            <person name="Garrison C.E."/>
            <person name="Price K.A."/>
            <person name="Field E.K."/>
        </authorList>
    </citation>
    <scope>NUCLEOTIDE SEQUENCE [LARGE SCALE GENOMIC DNA]</scope>
    <source>
        <strain evidence="3 4">P3</strain>
    </source>
</reference>
<dbReference type="Proteomes" id="UP000306585">
    <property type="component" value="Unassembled WGS sequence"/>
</dbReference>
<dbReference type="SMART" id="SM00769">
    <property type="entry name" value="WHy"/>
    <property type="match status" value="1"/>
</dbReference>
<name>A0A5R9GSB1_9PROT</name>
<dbReference type="Pfam" id="PF03168">
    <property type="entry name" value="LEA_2"/>
    <property type="match status" value="1"/>
</dbReference>
<evidence type="ECO:0000256" key="1">
    <source>
        <dbReference type="SAM" id="SignalP"/>
    </source>
</evidence>
<dbReference type="Gene3D" id="2.60.40.1820">
    <property type="match status" value="1"/>
</dbReference>
<evidence type="ECO:0000313" key="3">
    <source>
        <dbReference type="EMBL" id="TLS69091.1"/>
    </source>
</evidence>
<dbReference type="EMBL" id="VBRY01000001">
    <property type="protein sequence ID" value="TLS69091.1"/>
    <property type="molecule type" value="Genomic_DNA"/>
</dbReference>
<feature type="signal peptide" evidence="1">
    <location>
        <begin position="1"/>
        <end position="21"/>
    </location>
</feature>
<dbReference type="InterPro" id="IPR013990">
    <property type="entry name" value="WHy-dom"/>
</dbReference>
<dbReference type="AlphaFoldDB" id="A0A5R9GSB1"/>
<gene>
    <name evidence="3" type="ORF">FEF65_00950</name>
</gene>
<feature type="domain" description="Water stress and hypersensitive response" evidence="2">
    <location>
        <begin position="32"/>
        <end position="149"/>
    </location>
</feature>
<proteinExistence type="predicted"/>
<keyword evidence="1" id="KW-0732">Signal</keyword>
<accession>A0A5R9GSB1</accession>
<organism evidence="3 4">
    <name type="scientific">Mariprofundus erugo</name>
    <dbReference type="NCBI Taxonomy" id="2528639"/>
    <lineage>
        <taxon>Bacteria</taxon>
        <taxon>Pseudomonadati</taxon>
        <taxon>Pseudomonadota</taxon>
        <taxon>Candidatius Mariprofundia</taxon>
        <taxon>Mariprofundales</taxon>
        <taxon>Mariprofundaceae</taxon>
        <taxon>Mariprofundus</taxon>
    </lineage>
</organism>
<evidence type="ECO:0000313" key="4">
    <source>
        <dbReference type="Proteomes" id="UP000306585"/>
    </source>
</evidence>
<dbReference type="SUPFAM" id="SSF117070">
    <property type="entry name" value="LEA14-like"/>
    <property type="match status" value="1"/>
</dbReference>
<dbReference type="InterPro" id="IPR004864">
    <property type="entry name" value="LEA_2"/>
</dbReference>
<keyword evidence="4" id="KW-1185">Reference proteome</keyword>
<comment type="caution">
    <text evidence="3">The sequence shown here is derived from an EMBL/GenBank/DDBJ whole genome shotgun (WGS) entry which is preliminary data.</text>
</comment>
<evidence type="ECO:0000259" key="2">
    <source>
        <dbReference type="SMART" id="SM00769"/>
    </source>
</evidence>